<dbReference type="Gene3D" id="1.10.10.10">
    <property type="entry name" value="Winged helix-like DNA-binding domain superfamily/Winged helix DNA-binding domain"/>
    <property type="match status" value="1"/>
</dbReference>
<feature type="domain" description="OmpR/PhoB-type" evidence="5">
    <location>
        <begin position="1"/>
        <end position="105"/>
    </location>
</feature>
<dbReference type="PROSITE" id="PS51755">
    <property type="entry name" value="OMPR_PHOB"/>
    <property type="match status" value="1"/>
</dbReference>
<dbReference type="EMBL" id="LXEP01000003">
    <property type="protein sequence ID" value="OAT23923.1"/>
    <property type="molecule type" value="Genomic_DNA"/>
</dbReference>
<gene>
    <name evidence="6" type="ORF">M977_00213</name>
</gene>
<comment type="caution">
    <text evidence="6">The sequence shown here is derived from an EMBL/GenBank/DDBJ whole genome shotgun (WGS) entry which is preliminary data.</text>
</comment>
<dbReference type="Pfam" id="PF00486">
    <property type="entry name" value="Trans_reg_C"/>
    <property type="match status" value="1"/>
</dbReference>
<evidence type="ECO:0000256" key="2">
    <source>
        <dbReference type="PROSITE-ProRule" id="PRU01091"/>
    </source>
</evidence>
<dbReference type="RefSeq" id="WP_064511695.1">
    <property type="nucleotide sequence ID" value="NZ_LXEP01000003.1"/>
</dbReference>
<accession>A0A1B7I654</accession>
<dbReference type="Proteomes" id="UP000078504">
    <property type="component" value="Unassembled WGS sequence"/>
</dbReference>
<dbReference type="SUPFAM" id="SSF46894">
    <property type="entry name" value="C-terminal effector domain of the bipartite response regulators"/>
    <property type="match status" value="1"/>
</dbReference>
<reference evidence="6 7" key="1">
    <citation type="submission" date="2016-04" db="EMBL/GenBank/DDBJ databases">
        <title>ATOL: Assembling a taxonomically balanced genome-scale reconstruction of the evolutionary history of the Enterobacteriaceae.</title>
        <authorList>
            <person name="Plunkett G.III."/>
            <person name="Neeno-Eckwall E.C."/>
            <person name="Glasner J.D."/>
            <person name="Perna N.T."/>
        </authorList>
    </citation>
    <scope>NUCLEOTIDE SEQUENCE [LARGE SCALE GENOMIC DNA]</scope>
    <source>
        <strain evidence="6 7">ATCC 51604</strain>
    </source>
</reference>
<dbReference type="InterPro" id="IPR036388">
    <property type="entry name" value="WH-like_DNA-bd_sf"/>
</dbReference>
<proteinExistence type="predicted"/>
<keyword evidence="4" id="KW-0472">Membrane</keyword>
<evidence type="ECO:0000256" key="1">
    <source>
        <dbReference type="ARBA" id="ARBA00023125"/>
    </source>
</evidence>
<keyword evidence="4" id="KW-1133">Transmembrane helix</keyword>
<keyword evidence="1 2" id="KW-0238">DNA-binding</keyword>
<name>A0A1B7I654_9ENTR</name>
<organism evidence="6 7">
    <name type="scientific">Buttiauxella gaviniae ATCC 51604</name>
    <dbReference type="NCBI Taxonomy" id="1354253"/>
    <lineage>
        <taxon>Bacteria</taxon>
        <taxon>Pseudomonadati</taxon>
        <taxon>Pseudomonadota</taxon>
        <taxon>Gammaproteobacteria</taxon>
        <taxon>Enterobacterales</taxon>
        <taxon>Enterobacteriaceae</taxon>
        <taxon>Buttiauxella</taxon>
    </lineage>
</organism>
<evidence type="ECO:0000313" key="6">
    <source>
        <dbReference type="EMBL" id="OAT23923.1"/>
    </source>
</evidence>
<dbReference type="AlphaFoldDB" id="A0A1B7I654"/>
<evidence type="ECO:0000259" key="5">
    <source>
        <dbReference type="PROSITE" id="PS51755"/>
    </source>
</evidence>
<dbReference type="CDD" id="cd00383">
    <property type="entry name" value="trans_reg_C"/>
    <property type="match status" value="1"/>
</dbReference>
<dbReference type="InterPro" id="IPR016032">
    <property type="entry name" value="Sig_transdc_resp-reg_C-effctor"/>
</dbReference>
<feature type="DNA-binding region" description="OmpR/PhoB-type" evidence="2">
    <location>
        <begin position="1"/>
        <end position="105"/>
    </location>
</feature>
<evidence type="ECO:0000256" key="4">
    <source>
        <dbReference type="SAM" id="Phobius"/>
    </source>
</evidence>
<keyword evidence="4" id="KW-0812">Transmembrane</keyword>
<evidence type="ECO:0000313" key="7">
    <source>
        <dbReference type="Proteomes" id="UP000078504"/>
    </source>
</evidence>
<dbReference type="SMART" id="SM00862">
    <property type="entry name" value="Trans_reg_C"/>
    <property type="match status" value="1"/>
</dbReference>
<evidence type="ECO:0000256" key="3">
    <source>
        <dbReference type="SAM" id="MobiDB-lite"/>
    </source>
</evidence>
<dbReference type="PATRIC" id="fig|1354253.4.peg.217"/>
<feature type="transmembrane region" description="Helical" evidence="4">
    <location>
        <begin position="169"/>
        <end position="191"/>
    </location>
</feature>
<dbReference type="GO" id="GO:0006355">
    <property type="term" value="P:regulation of DNA-templated transcription"/>
    <property type="evidence" value="ECO:0007669"/>
    <property type="project" value="InterPro"/>
</dbReference>
<dbReference type="GO" id="GO:0003677">
    <property type="term" value="F:DNA binding"/>
    <property type="evidence" value="ECO:0007669"/>
    <property type="project" value="UniProtKB-UniRule"/>
</dbReference>
<dbReference type="InterPro" id="IPR001867">
    <property type="entry name" value="OmpR/PhoB-type_DNA-bd"/>
</dbReference>
<feature type="region of interest" description="Disordered" evidence="3">
    <location>
        <begin position="131"/>
        <end position="159"/>
    </location>
</feature>
<feature type="compositionally biased region" description="Polar residues" evidence="3">
    <location>
        <begin position="140"/>
        <end position="159"/>
    </location>
</feature>
<dbReference type="GO" id="GO:0000160">
    <property type="term" value="P:phosphorelay signal transduction system"/>
    <property type="evidence" value="ECO:0007669"/>
    <property type="project" value="InterPro"/>
</dbReference>
<sequence>MAQYRLNESLLFDDETFQLGSLASPQSPIKLSATASRCLKLFIERQGETVDKETLMHECWGKYGSLVTEGSMWKNISQLRQAFQNLNIPFDVIVTVPRLGYTFSSQIQVELLAPSVRVTVDEPLPDLAGVSEVTPLDSPVNDTQPESIPQQTSLPHTSATIPRRGIPKVALVICTILVLLNAIAAAGYYLYQSDAKKLGSFDTREQYRPMASDGDTKVFLQSPLTEESSYAKVALKRFYDEKPQTLAGKSVNYLYINKVSSHVVSSYFLCDRPISENDNGCSAYFSLKSESTK</sequence>
<protein>
    <recommendedName>
        <fullName evidence="5">OmpR/PhoB-type domain-containing protein</fullName>
    </recommendedName>
</protein>